<sequence>MNFDLLNKVKKTNEICQFHSIPLIQLKDKRPFCTECQKEKIENNEKEMTNRAVKENHLRRTVQMLEKDSIIGDPTLWKASFDNYAIDNEETSQALKKAKIIAAKYVDKENHFNTILTGVPGVGKSHLGMSILKLVNENYEDYGSCLFVSISDVLRLVKDSFNNPKSKYTENNMTNLLIKADLLVLDDFGSESSFKAENTESSEYNQKFLFNVLNARTRTIITTNLTSDQMYRIYNPKIISRLHRGVDGNIIKFTQATKDKRSGISY</sequence>
<dbReference type="InterPro" id="IPR003593">
    <property type="entry name" value="AAA+_ATPase"/>
</dbReference>
<keyword evidence="2" id="KW-0067">ATP-binding</keyword>
<protein>
    <submittedName>
        <fullName evidence="2">ATP-binding protein</fullName>
    </submittedName>
</protein>
<dbReference type="InterPro" id="IPR002611">
    <property type="entry name" value="IstB_ATP-bd"/>
</dbReference>
<gene>
    <name evidence="2" type="ORF">G7082_00195</name>
</gene>
<dbReference type="GO" id="GO:0005524">
    <property type="term" value="F:ATP binding"/>
    <property type="evidence" value="ECO:0007669"/>
    <property type="project" value="UniProtKB-KW"/>
</dbReference>
<dbReference type="SUPFAM" id="SSF52540">
    <property type="entry name" value="P-loop containing nucleoside triphosphate hydrolases"/>
    <property type="match status" value="1"/>
</dbReference>
<dbReference type="Pfam" id="PF01695">
    <property type="entry name" value="IstB_IS21"/>
    <property type="match status" value="1"/>
</dbReference>
<evidence type="ECO:0000313" key="3">
    <source>
        <dbReference type="Proteomes" id="UP000501747"/>
    </source>
</evidence>
<reference evidence="2 3" key="1">
    <citation type="submission" date="2020-03" db="EMBL/GenBank/DDBJ databases">
        <title>Vagococcus sp. nov., isolated from beetles.</title>
        <authorList>
            <person name="Hyun D.-W."/>
            <person name="Bae J.-W."/>
        </authorList>
    </citation>
    <scope>NUCLEOTIDE SEQUENCE [LARGE SCALE GENOMIC DNA]</scope>
    <source>
        <strain evidence="2 3">HDW17B</strain>
    </source>
</reference>
<dbReference type="InterPro" id="IPR027417">
    <property type="entry name" value="P-loop_NTPase"/>
</dbReference>
<organism evidence="2 3">
    <name type="scientific">Vagococcus hydrophili</name>
    <dbReference type="NCBI Taxonomy" id="2714947"/>
    <lineage>
        <taxon>Bacteria</taxon>
        <taxon>Bacillati</taxon>
        <taxon>Bacillota</taxon>
        <taxon>Bacilli</taxon>
        <taxon>Lactobacillales</taxon>
        <taxon>Enterococcaceae</taxon>
        <taxon>Vagococcus</taxon>
    </lineage>
</organism>
<dbReference type="Gene3D" id="3.40.50.300">
    <property type="entry name" value="P-loop containing nucleotide triphosphate hydrolases"/>
    <property type="match status" value="1"/>
</dbReference>
<dbReference type="PANTHER" id="PTHR30050:SF4">
    <property type="entry name" value="ATP-BINDING PROTEIN RV3427C IN INSERTION SEQUENCE-RELATED"/>
    <property type="match status" value="1"/>
</dbReference>
<dbReference type="GO" id="GO:0006260">
    <property type="term" value="P:DNA replication"/>
    <property type="evidence" value="ECO:0007669"/>
    <property type="project" value="TreeGrafter"/>
</dbReference>
<dbReference type="AlphaFoldDB" id="A0A6G8APQ0"/>
<dbReference type="RefSeq" id="WP_166033170.1">
    <property type="nucleotide sequence ID" value="NZ_CP049887.1"/>
</dbReference>
<proteinExistence type="predicted"/>
<dbReference type="SMART" id="SM00382">
    <property type="entry name" value="AAA"/>
    <property type="match status" value="1"/>
</dbReference>
<evidence type="ECO:0000313" key="2">
    <source>
        <dbReference type="EMBL" id="QIL47058.1"/>
    </source>
</evidence>
<dbReference type="PANTHER" id="PTHR30050">
    <property type="entry name" value="CHROMOSOMAL REPLICATION INITIATOR PROTEIN DNAA"/>
    <property type="match status" value="1"/>
</dbReference>
<keyword evidence="2" id="KW-0547">Nucleotide-binding</keyword>
<accession>A0A6G8APQ0</accession>
<feature type="domain" description="AAA+ ATPase" evidence="1">
    <location>
        <begin position="110"/>
        <end position="257"/>
    </location>
</feature>
<evidence type="ECO:0000259" key="1">
    <source>
        <dbReference type="SMART" id="SM00382"/>
    </source>
</evidence>
<name>A0A6G8APQ0_9ENTE</name>
<dbReference type="KEGG" id="vhy:G7082_00195"/>
<keyword evidence="3" id="KW-1185">Reference proteome</keyword>
<dbReference type="EMBL" id="CP049887">
    <property type="protein sequence ID" value="QIL47058.1"/>
    <property type="molecule type" value="Genomic_DNA"/>
</dbReference>
<dbReference type="Proteomes" id="UP000501747">
    <property type="component" value="Chromosome"/>
</dbReference>